<sequence length="29" mass="3528">MEKCLNMKSIKLNIKNYEVLYISNSLQFY</sequence>
<name>A0A8S5M3D8_9CAUD</name>
<reference evidence="1" key="1">
    <citation type="journal article" date="2021" name="Proc. Natl. Acad. Sci. U.S.A.">
        <title>A Catalog of Tens of Thousands of Viruses from Human Metagenomes Reveals Hidden Associations with Chronic Diseases.</title>
        <authorList>
            <person name="Tisza M.J."/>
            <person name="Buck C.B."/>
        </authorList>
    </citation>
    <scope>NUCLEOTIDE SEQUENCE</scope>
    <source>
        <strain evidence="1">CtOkv13</strain>
    </source>
</reference>
<organism evidence="1">
    <name type="scientific">Siphoviridae sp. ctOkv13</name>
    <dbReference type="NCBI Taxonomy" id="2826314"/>
    <lineage>
        <taxon>Viruses</taxon>
        <taxon>Duplodnaviria</taxon>
        <taxon>Heunggongvirae</taxon>
        <taxon>Uroviricota</taxon>
        <taxon>Caudoviricetes</taxon>
    </lineage>
</organism>
<protein>
    <submittedName>
        <fullName evidence="1">Uncharacterized protein</fullName>
    </submittedName>
</protein>
<dbReference type="EMBL" id="BK014805">
    <property type="protein sequence ID" value="DAD76579.1"/>
    <property type="molecule type" value="Genomic_DNA"/>
</dbReference>
<proteinExistence type="predicted"/>
<accession>A0A8S5M3D8</accession>
<evidence type="ECO:0000313" key="1">
    <source>
        <dbReference type="EMBL" id="DAD76579.1"/>
    </source>
</evidence>